<name>A0ABM3UKM0_MUSDO</name>
<keyword evidence="3" id="KW-0378">Hydrolase</keyword>
<evidence type="ECO:0000259" key="8">
    <source>
        <dbReference type="Pfam" id="PF00135"/>
    </source>
</evidence>
<keyword evidence="2" id="KW-0719">Serine esterase</keyword>
<accession>A0ABM3UKM0</accession>
<proteinExistence type="inferred from homology"/>
<feature type="domain" description="Carboxylesterase type B" evidence="8">
    <location>
        <begin position="62"/>
        <end position="566"/>
    </location>
</feature>
<gene>
    <name evidence="10" type="primary">LOC101898526</name>
</gene>
<keyword evidence="4" id="KW-1015">Disulfide bond</keyword>
<comment type="similarity">
    <text evidence="1">Belongs to the type-B carboxylesterase/lipase family.</text>
</comment>
<dbReference type="RefSeq" id="XP_058974077.1">
    <property type="nucleotide sequence ID" value="XM_059118094.1"/>
</dbReference>
<feature type="signal peptide" evidence="7">
    <location>
        <begin position="1"/>
        <end position="21"/>
    </location>
</feature>
<dbReference type="PANTHER" id="PTHR43142:SF1">
    <property type="entry name" value="CARBOXYLIC ESTER HYDROLASE"/>
    <property type="match status" value="1"/>
</dbReference>
<sequence length="602" mass="69747">MEVLLLIQIQIFLLLLYPSKSTTELHKMDVYLRPLNLLKIIIKLIVHKYQYYSKATNDFYTTQTSKGLVRGRKRNNVYNEHGTYYAFEGIPYAKPPLGELRFRAPQPAEPWKNVLDCLRTKSKPMQFDYLAKIIMGSEDCLYLNVYVKKLKTSKPLPVMIWIYGGGFNIGEANWDLYGPEYFMQKDVVLVTFNYRVGLFGFLCLDDPDLNVPGNAGLKDQVMAIKWVKDNIHNFNGDPNNITLYGESAGAASTHIMMSTPQVKGLFHKAIMQSGSFLCPWSFTDNHKWGYKIACHLGYQGKNSDKEVYRYLKSQSSKSLTLRDIKLFSKEEHMSQMLFHFVPVVEPYVTDQCVIDKPFKQLLATAWGNNIPLILGGNSSEGLLFHNTTKHSKFLINELSDLVNLLPHDVKHSQDPEKLKLMGQQLKTMYFDGKQPNFQEHFSKYKELMGHRAFWHPILRTIQARSKYAPESPLYCYYFDFDSKIFNHFRRLSCGDSIRGVCHADDVIYLFYTALSEKLNRNSEEYKCIKLMIGMWYNFALTSDPNCSEIEPVVWKPVATEKNSNNMKPIESLIINTNLDYANLPMLEKIRMWNEFYKPGDLI</sequence>
<dbReference type="PANTHER" id="PTHR43142">
    <property type="entry name" value="CARBOXYLIC ESTER HYDROLASE"/>
    <property type="match status" value="1"/>
</dbReference>
<dbReference type="GeneID" id="101898526"/>
<keyword evidence="9" id="KW-1185">Reference proteome</keyword>
<dbReference type="SUPFAM" id="SSF53474">
    <property type="entry name" value="alpha/beta-Hydrolases"/>
    <property type="match status" value="1"/>
</dbReference>
<evidence type="ECO:0000256" key="1">
    <source>
        <dbReference type="ARBA" id="ARBA00005964"/>
    </source>
</evidence>
<dbReference type="Gene3D" id="3.40.50.1820">
    <property type="entry name" value="alpha/beta hydrolase"/>
    <property type="match status" value="1"/>
</dbReference>
<reference evidence="10" key="1">
    <citation type="submission" date="2025-08" db="UniProtKB">
        <authorList>
            <consortium name="RefSeq"/>
        </authorList>
    </citation>
    <scope>IDENTIFICATION</scope>
    <source>
        <strain evidence="10">Aabys</strain>
        <tissue evidence="10">Whole body</tissue>
    </source>
</reference>
<dbReference type="InterPro" id="IPR002018">
    <property type="entry name" value="CarbesteraseB"/>
</dbReference>
<evidence type="ECO:0000256" key="6">
    <source>
        <dbReference type="ARBA" id="ARBA00039155"/>
    </source>
</evidence>
<dbReference type="Proteomes" id="UP001652621">
    <property type="component" value="Unplaced"/>
</dbReference>
<dbReference type="Pfam" id="PF00135">
    <property type="entry name" value="COesterase"/>
    <property type="match status" value="1"/>
</dbReference>
<evidence type="ECO:0000256" key="5">
    <source>
        <dbReference type="ARBA" id="ARBA00023180"/>
    </source>
</evidence>
<dbReference type="EC" id="3.1.1.1" evidence="6"/>
<evidence type="ECO:0000256" key="7">
    <source>
        <dbReference type="SAM" id="SignalP"/>
    </source>
</evidence>
<protein>
    <recommendedName>
        <fullName evidence="6">carboxylesterase</fullName>
        <ecNumber evidence="6">3.1.1.1</ecNumber>
    </recommendedName>
</protein>
<evidence type="ECO:0000256" key="2">
    <source>
        <dbReference type="ARBA" id="ARBA00022487"/>
    </source>
</evidence>
<keyword evidence="5" id="KW-0325">Glycoprotein</keyword>
<dbReference type="InterPro" id="IPR029058">
    <property type="entry name" value="AB_hydrolase_fold"/>
</dbReference>
<evidence type="ECO:0000256" key="3">
    <source>
        <dbReference type="ARBA" id="ARBA00022801"/>
    </source>
</evidence>
<feature type="chain" id="PRO_5047158213" description="carboxylesterase" evidence="7">
    <location>
        <begin position="22"/>
        <end position="602"/>
    </location>
</feature>
<organism evidence="9 10">
    <name type="scientific">Musca domestica</name>
    <name type="common">House fly</name>
    <dbReference type="NCBI Taxonomy" id="7370"/>
    <lineage>
        <taxon>Eukaryota</taxon>
        <taxon>Metazoa</taxon>
        <taxon>Ecdysozoa</taxon>
        <taxon>Arthropoda</taxon>
        <taxon>Hexapoda</taxon>
        <taxon>Insecta</taxon>
        <taxon>Pterygota</taxon>
        <taxon>Neoptera</taxon>
        <taxon>Endopterygota</taxon>
        <taxon>Diptera</taxon>
        <taxon>Brachycera</taxon>
        <taxon>Muscomorpha</taxon>
        <taxon>Muscoidea</taxon>
        <taxon>Muscidae</taxon>
        <taxon>Musca</taxon>
    </lineage>
</organism>
<evidence type="ECO:0000256" key="4">
    <source>
        <dbReference type="ARBA" id="ARBA00023157"/>
    </source>
</evidence>
<evidence type="ECO:0000313" key="10">
    <source>
        <dbReference type="RefSeq" id="XP_058974077.1"/>
    </source>
</evidence>
<evidence type="ECO:0000313" key="9">
    <source>
        <dbReference type="Proteomes" id="UP001652621"/>
    </source>
</evidence>
<keyword evidence="7" id="KW-0732">Signal</keyword>